<keyword evidence="2" id="KW-1133">Transmembrane helix</keyword>
<name>A0ABQ5Y7R7_9VIBR</name>
<keyword evidence="2" id="KW-0472">Membrane</keyword>
<dbReference type="InterPro" id="IPR003362">
    <property type="entry name" value="Bact_transf"/>
</dbReference>
<evidence type="ECO:0000313" key="4">
    <source>
        <dbReference type="EMBL" id="GLR05471.1"/>
    </source>
</evidence>
<protein>
    <recommendedName>
        <fullName evidence="3">Bacterial sugar transferase domain-containing protein</fullName>
    </recommendedName>
</protein>
<dbReference type="Proteomes" id="UP001156669">
    <property type="component" value="Unassembled WGS sequence"/>
</dbReference>
<comment type="similarity">
    <text evidence="1">Belongs to the bacterial sugar transferase family.</text>
</comment>
<dbReference type="EMBL" id="BSOE01000054">
    <property type="protein sequence ID" value="GLR05471.1"/>
    <property type="molecule type" value="Genomic_DNA"/>
</dbReference>
<evidence type="ECO:0000259" key="3">
    <source>
        <dbReference type="Pfam" id="PF02397"/>
    </source>
</evidence>
<gene>
    <name evidence="4" type="ORF">GCM10007906_30590</name>
</gene>
<feature type="transmembrane region" description="Helical" evidence="2">
    <location>
        <begin position="113"/>
        <end position="137"/>
    </location>
</feature>
<accession>A0ABQ5Y7R7</accession>
<evidence type="ECO:0000256" key="1">
    <source>
        <dbReference type="ARBA" id="ARBA00006464"/>
    </source>
</evidence>
<evidence type="ECO:0000313" key="5">
    <source>
        <dbReference type="Proteomes" id="UP001156669"/>
    </source>
</evidence>
<keyword evidence="2" id="KW-0812">Transmembrane</keyword>
<dbReference type="Pfam" id="PF02397">
    <property type="entry name" value="Bac_transf"/>
    <property type="match status" value="1"/>
</dbReference>
<comment type="caution">
    <text evidence="4">The sequence shown here is derived from an EMBL/GenBank/DDBJ whole genome shotgun (WGS) entry which is preliminary data.</text>
</comment>
<feature type="domain" description="Bacterial sugar transferase" evidence="3">
    <location>
        <begin position="111"/>
        <end position="293"/>
    </location>
</feature>
<evidence type="ECO:0000256" key="2">
    <source>
        <dbReference type="SAM" id="Phobius"/>
    </source>
</evidence>
<keyword evidence="5" id="KW-1185">Reference proteome</keyword>
<reference evidence="5" key="1">
    <citation type="journal article" date="2019" name="Int. J. Syst. Evol. Microbiol.">
        <title>The Global Catalogue of Microorganisms (GCM) 10K type strain sequencing project: providing services to taxonomists for standard genome sequencing and annotation.</title>
        <authorList>
            <consortium name="The Broad Institute Genomics Platform"/>
            <consortium name="The Broad Institute Genome Sequencing Center for Infectious Disease"/>
            <person name="Wu L."/>
            <person name="Ma J."/>
        </authorList>
    </citation>
    <scope>NUCLEOTIDE SEQUENCE [LARGE SCALE GENOMIC DNA]</scope>
    <source>
        <strain evidence="5">NBRC 110633</strain>
    </source>
</reference>
<proteinExistence type="inferred from homology"/>
<dbReference type="PANTHER" id="PTHR30576:SF0">
    <property type="entry name" value="UNDECAPRENYL-PHOSPHATE N-ACETYLGALACTOSAMINYL 1-PHOSPHATE TRANSFERASE-RELATED"/>
    <property type="match status" value="1"/>
</dbReference>
<sequence length="298" mass="34630">MKNIINVYCPSEYENLVIQILDKHKLNYSINKTDLDIFRNQQICHFMSSQLSKETHDLLIKATKYGATIEPLSEYLSKKVGYIELELLHPDYFLQHKSFSILRKKHYELQKRLLDLMMVALLAPIAIPIGLITAAAIKLESEGDVFFKQERVGRYNKPFKVIKFRSMGMDAEKNGAQWASKNDMRVTRVGKFIRKTRIDELPQLINVLKGEMSMVGARPEREVFIQDLEKEIPYYRFRHAAHVGITGLAQVSYPYGESLEDAKWKHRYDVHYIKNQSLMVDLKILTKTVKVVLFGMGQ</sequence>
<dbReference type="PANTHER" id="PTHR30576">
    <property type="entry name" value="COLANIC BIOSYNTHESIS UDP-GLUCOSE LIPID CARRIER TRANSFERASE"/>
    <property type="match status" value="1"/>
</dbReference>
<dbReference type="RefSeq" id="WP_052437297.1">
    <property type="nucleotide sequence ID" value="NZ_BBLD01000014.1"/>
</dbReference>
<organism evidence="4 5">
    <name type="scientific">Vibrio hyugaensis</name>
    <dbReference type="NCBI Taxonomy" id="1534743"/>
    <lineage>
        <taxon>Bacteria</taxon>
        <taxon>Pseudomonadati</taxon>
        <taxon>Pseudomonadota</taxon>
        <taxon>Gammaproteobacteria</taxon>
        <taxon>Vibrionales</taxon>
        <taxon>Vibrionaceae</taxon>
        <taxon>Vibrio</taxon>
    </lineage>
</organism>